<dbReference type="AlphaFoldDB" id="A0A922NXK3"/>
<proteinExistence type="predicted"/>
<keyword evidence="2" id="KW-0732">Signal</keyword>
<sequence length="167" mass="17894">MRHTFSWVAFAIIASALAFIALPALGQVADAEPMIATSSIWYDVWTILQPVVVLLVSTVGPVLVTWLAARLLALMKISDEKQRLAIEAQLREALHQSAANALKYALTKVGMPAGGAIGGAVLAEAVRYVEEKNPDALARLDVHTDALRDIILSKAPDIAMRHMNSGG</sequence>
<organism evidence="3 4">
    <name type="scientific">Pseudorhizobium pelagicum</name>
    <dbReference type="NCBI Taxonomy" id="1509405"/>
    <lineage>
        <taxon>Bacteria</taxon>
        <taxon>Pseudomonadati</taxon>
        <taxon>Pseudomonadota</taxon>
        <taxon>Alphaproteobacteria</taxon>
        <taxon>Hyphomicrobiales</taxon>
        <taxon>Rhizobiaceae</taxon>
        <taxon>Rhizobium/Agrobacterium group</taxon>
        <taxon>Pseudorhizobium</taxon>
    </lineage>
</organism>
<feature type="transmembrane region" description="Helical" evidence="1">
    <location>
        <begin position="47"/>
        <end position="73"/>
    </location>
</feature>
<evidence type="ECO:0000256" key="2">
    <source>
        <dbReference type="SAM" id="SignalP"/>
    </source>
</evidence>
<evidence type="ECO:0000313" key="3">
    <source>
        <dbReference type="EMBL" id="KEQ06444.1"/>
    </source>
</evidence>
<accession>A0A922NXK3</accession>
<gene>
    <name evidence="3" type="ORF">GV68_07250</name>
</gene>
<reference evidence="3 4" key="1">
    <citation type="submission" date="2014-06" db="EMBL/GenBank/DDBJ databases">
        <title>Rhizobium pelagicum/R2-400B4.</title>
        <authorList>
            <person name="Kimes N.E."/>
            <person name="Lopez-Perez M."/>
        </authorList>
    </citation>
    <scope>NUCLEOTIDE SEQUENCE [LARGE SCALE GENOMIC DNA]</scope>
    <source>
        <strain evidence="3 4">R2-400B4</strain>
    </source>
</reference>
<keyword evidence="4" id="KW-1185">Reference proteome</keyword>
<protein>
    <submittedName>
        <fullName evidence="3">Uncharacterized protein</fullName>
    </submittedName>
</protein>
<comment type="caution">
    <text evidence="3">The sequence shown here is derived from an EMBL/GenBank/DDBJ whole genome shotgun (WGS) entry which is preliminary data.</text>
</comment>
<dbReference type="RefSeq" id="WP_037166404.1">
    <property type="nucleotide sequence ID" value="NZ_CAJXID010000026.1"/>
</dbReference>
<evidence type="ECO:0000256" key="1">
    <source>
        <dbReference type="SAM" id="Phobius"/>
    </source>
</evidence>
<keyword evidence="1" id="KW-0812">Transmembrane</keyword>
<dbReference type="OrthoDB" id="8389709at2"/>
<feature type="signal peptide" evidence="2">
    <location>
        <begin position="1"/>
        <end position="26"/>
    </location>
</feature>
<keyword evidence="1" id="KW-0472">Membrane</keyword>
<evidence type="ECO:0000313" key="4">
    <source>
        <dbReference type="Proteomes" id="UP000052167"/>
    </source>
</evidence>
<dbReference type="Proteomes" id="UP000052167">
    <property type="component" value="Unassembled WGS sequence"/>
</dbReference>
<keyword evidence="1" id="KW-1133">Transmembrane helix</keyword>
<dbReference type="EMBL" id="JOKJ01000016">
    <property type="protein sequence ID" value="KEQ06444.1"/>
    <property type="molecule type" value="Genomic_DNA"/>
</dbReference>
<name>A0A922NXK3_9HYPH</name>
<feature type="chain" id="PRO_5037784169" evidence="2">
    <location>
        <begin position="27"/>
        <end position="167"/>
    </location>
</feature>